<dbReference type="Gene3D" id="3.40.1390.10">
    <property type="entry name" value="MurE/MurF, N-terminal domain"/>
    <property type="match status" value="1"/>
</dbReference>
<dbReference type="NCBIfam" id="NF001126">
    <property type="entry name" value="PRK00139.1-4"/>
    <property type="match status" value="1"/>
</dbReference>
<dbReference type="KEGG" id="sutt:SUTMEG_03910"/>
<feature type="domain" description="Mur ligase C-terminal" evidence="10">
    <location>
        <begin position="345"/>
        <end position="471"/>
    </location>
</feature>
<keyword evidence="7" id="KW-0963">Cytoplasm</keyword>
<sequence length="511" mass="54137">MERTTAEILAWLKGLAHDGARLRLDSRRVEPGDIFVAVPGARVDGRTYIRVAMARGAAGVLLEERPEENSGSLPAAPERHPIASLATENLTARLGEIAAAFYGDPTARMTGFAVTGTNGKTTTTHWIAELMTRAGRPGAVVGTIGCRLGGMRFEVPGLTTPDAVSFQGVAADLVAAGAEAFAVEASSIGLVQGRLSGTKVDVAVFTNLTRDHLDYHGTMDAYAEAKARLFAWPGLKVAVVNADDPEGVRMAKAAIASGADLWTTSLEGRTIEGARHRVEARDVRPFASGMRFSLVLDGTTHPVEARIAGDFNVSNLLEAAAAVLAAGIPLEAVLPHLEGLLPPAGRMQMIERAGTPLAVVDYSHTPDALEKALESLRPIAGHRGGRLWAVFGCGGDRDPGKRPMMGAAAVRLADRVLVTSDNPRSEDPEAIARDVLAGAPGAECAIDRREAIHRAMLEAAPEDVVLVAGKGHEDYQETAGVRHHFSDVEVVNEALNERRTIEFAKADRAHD</sequence>
<dbReference type="InterPro" id="IPR000713">
    <property type="entry name" value="Mur_ligase_N"/>
</dbReference>
<evidence type="ECO:0000256" key="5">
    <source>
        <dbReference type="ARBA" id="ARBA00023306"/>
    </source>
</evidence>
<feature type="domain" description="Mur ligase central" evidence="11">
    <location>
        <begin position="114"/>
        <end position="323"/>
    </location>
</feature>
<dbReference type="Pfam" id="PF01225">
    <property type="entry name" value="Mur_ligase"/>
    <property type="match status" value="1"/>
</dbReference>
<evidence type="ECO:0000259" key="9">
    <source>
        <dbReference type="Pfam" id="PF01225"/>
    </source>
</evidence>
<feature type="binding site" evidence="7">
    <location>
        <position position="192"/>
    </location>
    <ligand>
        <name>UDP-N-acetyl-alpha-D-muramoyl-L-alanyl-D-glutamate</name>
        <dbReference type="ChEBI" id="CHEBI:83900"/>
    </ligand>
</feature>
<organism evidence="12 13">
    <name type="scientific">Sutterella megalosphaeroides</name>
    <dbReference type="NCBI Taxonomy" id="2494234"/>
    <lineage>
        <taxon>Bacteria</taxon>
        <taxon>Pseudomonadati</taxon>
        <taxon>Pseudomonadota</taxon>
        <taxon>Betaproteobacteria</taxon>
        <taxon>Burkholderiales</taxon>
        <taxon>Sutterellaceae</taxon>
        <taxon>Sutterella</taxon>
    </lineage>
</organism>
<dbReference type="GO" id="GO:0071555">
    <property type="term" value="P:cell wall organization"/>
    <property type="evidence" value="ECO:0007669"/>
    <property type="project" value="UniProtKB-KW"/>
</dbReference>
<keyword evidence="13" id="KW-1185">Reference proteome</keyword>
<comment type="subcellular location">
    <subcellularLocation>
        <location evidence="7 8">Cytoplasm</location>
    </subcellularLocation>
</comment>
<keyword evidence="2 7" id="KW-0132">Cell division</keyword>
<evidence type="ECO:0000256" key="4">
    <source>
        <dbReference type="ARBA" id="ARBA00022984"/>
    </source>
</evidence>
<keyword evidence="7" id="KW-0460">Magnesium</keyword>
<feature type="binding site" evidence="7">
    <location>
        <position position="397"/>
    </location>
    <ligand>
        <name>meso-2,6-diaminopimelate</name>
        <dbReference type="ChEBI" id="CHEBI:57791"/>
    </ligand>
</feature>
<gene>
    <name evidence="7" type="primary">murE</name>
    <name evidence="12" type="ORF">SUTMEG_03910</name>
</gene>
<feature type="binding site" evidence="7">
    <location>
        <begin position="159"/>
        <end position="160"/>
    </location>
    <ligand>
        <name>UDP-N-acetyl-alpha-D-muramoyl-L-alanyl-D-glutamate</name>
        <dbReference type="ChEBI" id="CHEBI:83900"/>
    </ligand>
</feature>
<keyword evidence="6 7" id="KW-0961">Cell wall biogenesis/degradation</keyword>
<proteinExistence type="inferred from homology"/>
<evidence type="ECO:0000259" key="11">
    <source>
        <dbReference type="Pfam" id="PF08245"/>
    </source>
</evidence>
<dbReference type="SUPFAM" id="SSF63418">
    <property type="entry name" value="MurE/MurF N-terminal domain"/>
    <property type="match status" value="1"/>
</dbReference>
<comment type="PTM">
    <text evidence="7">Carboxylation is probably crucial for Mg(2+) binding and, consequently, for the gamma-phosphate positioning of ATP.</text>
</comment>
<feature type="binding site" evidence="7">
    <location>
        <position position="26"/>
    </location>
    <ligand>
        <name>UDP-N-acetyl-alpha-D-muramoyl-L-alanyl-D-glutamate</name>
        <dbReference type="ChEBI" id="CHEBI:83900"/>
    </ligand>
</feature>
<comment type="caution">
    <text evidence="7">Lacks conserved residue(s) required for the propagation of feature annotation.</text>
</comment>
<feature type="binding site" evidence="7">
    <location>
        <position position="473"/>
    </location>
    <ligand>
        <name>meso-2,6-diaminopimelate</name>
        <dbReference type="ChEBI" id="CHEBI:57791"/>
    </ligand>
</feature>
<dbReference type="NCBIfam" id="TIGR01085">
    <property type="entry name" value="murE"/>
    <property type="match status" value="1"/>
</dbReference>
<feature type="binding site" evidence="7">
    <location>
        <position position="24"/>
    </location>
    <ligand>
        <name>UDP-N-acetyl-alpha-D-muramoyl-L-alanyl-D-glutamate</name>
        <dbReference type="ChEBI" id="CHEBI:83900"/>
    </ligand>
</feature>
<dbReference type="RefSeq" id="WP_120176202.1">
    <property type="nucleotide sequence ID" value="NZ_AP018786.1"/>
</dbReference>
<keyword evidence="5 7" id="KW-0131">Cell cycle</keyword>
<dbReference type="EMBL" id="AP018786">
    <property type="protein sequence ID" value="BBF22500.1"/>
    <property type="molecule type" value="Genomic_DNA"/>
</dbReference>
<keyword evidence="7" id="KW-0436">Ligase</keyword>
<evidence type="ECO:0000256" key="6">
    <source>
        <dbReference type="ARBA" id="ARBA00023316"/>
    </source>
</evidence>
<dbReference type="EC" id="6.3.2.13" evidence="7"/>
<dbReference type="InterPro" id="IPR004101">
    <property type="entry name" value="Mur_ligase_C"/>
</dbReference>
<evidence type="ECO:0000259" key="10">
    <source>
        <dbReference type="Pfam" id="PF02875"/>
    </source>
</evidence>
<dbReference type="PANTHER" id="PTHR23135">
    <property type="entry name" value="MUR LIGASE FAMILY MEMBER"/>
    <property type="match status" value="1"/>
</dbReference>
<evidence type="ECO:0000256" key="3">
    <source>
        <dbReference type="ARBA" id="ARBA00022960"/>
    </source>
</evidence>
<dbReference type="Pfam" id="PF02875">
    <property type="entry name" value="Mur_ligase_C"/>
    <property type="match status" value="1"/>
</dbReference>
<dbReference type="Gene3D" id="3.40.1190.10">
    <property type="entry name" value="Mur-like, catalytic domain"/>
    <property type="match status" value="1"/>
</dbReference>
<name>A0A2Z6I999_9BURK</name>
<feature type="binding site" evidence="7">
    <location>
        <position position="194"/>
    </location>
    <ligand>
        <name>UDP-N-acetyl-alpha-D-muramoyl-L-alanyl-D-glutamate</name>
        <dbReference type="ChEBI" id="CHEBI:83900"/>
    </ligand>
</feature>
<dbReference type="SUPFAM" id="SSF53244">
    <property type="entry name" value="MurD-like peptide ligases, peptide-binding domain"/>
    <property type="match status" value="1"/>
</dbReference>
<comment type="similarity">
    <text evidence="1 7">Belongs to the MurCDEF family. MurE subfamily.</text>
</comment>
<dbReference type="Proteomes" id="UP000271003">
    <property type="component" value="Chromosome"/>
</dbReference>
<feature type="binding site" evidence="7">
    <location>
        <begin position="116"/>
        <end position="122"/>
    </location>
    <ligand>
        <name>ATP</name>
        <dbReference type="ChEBI" id="CHEBI:30616"/>
    </ligand>
</feature>
<evidence type="ECO:0000313" key="12">
    <source>
        <dbReference type="EMBL" id="BBF22500.1"/>
    </source>
</evidence>
<dbReference type="Pfam" id="PF08245">
    <property type="entry name" value="Mur_ligase_M"/>
    <property type="match status" value="1"/>
</dbReference>
<dbReference type="InterPro" id="IPR036615">
    <property type="entry name" value="Mur_ligase_C_dom_sf"/>
</dbReference>
<feature type="binding site" evidence="7">
    <location>
        <position position="186"/>
    </location>
    <ligand>
        <name>UDP-N-acetyl-alpha-D-muramoyl-L-alanyl-D-glutamate</name>
        <dbReference type="ChEBI" id="CHEBI:83900"/>
    </ligand>
</feature>
<dbReference type="GO" id="GO:0005737">
    <property type="term" value="C:cytoplasm"/>
    <property type="evidence" value="ECO:0007669"/>
    <property type="project" value="UniProtKB-SubCell"/>
</dbReference>
<dbReference type="InterPro" id="IPR005761">
    <property type="entry name" value="UDP-N-AcMur-Glu-dNH2Pim_ligase"/>
</dbReference>
<comment type="pathway">
    <text evidence="7 8">Cell wall biogenesis; peptidoglycan biosynthesis.</text>
</comment>
<dbReference type="GO" id="GO:0009252">
    <property type="term" value="P:peptidoglycan biosynthetic process"/>
    <property type="evidence" value="ECO:0007669"/>
    <property type="project" value="UniProtKB-UniRule"/>
</dbReference>
<comment type="catalytic activity">
    <reaction evidence="7">
        <text>UDP-N-acetyl-alpha-D-muramoyl-L-alanyl-D-glutamate + meso-2,6-diaminopimelate + ATP = UDP-N-acetyl-alpha-D-muramoyl-L-alanyl-gamma-D-glutamyl-meso-2,6-diaminopimelate + ADP + phosphate + H(+)</text>
        <dbReference type="Rhea" id="RHEA:23676"/>
        <dbReference type="ChEBI" id="CHEBI:15378"/>
        <dbReference type="ChEBI" id="CHEBI:30616"/>
        <dbReference type="ChEBI" id="CHEBI:43474"/>
        <dbReference type="ChEBI" id="CHEBI:57791"/>
        <dbReference type="ChEBI" id="CHEBI:83900"/>
        <dbReference type="ChEBI" id="CHEBI:83905"/>
        <dbReference type="ChEBI" id="CHEBI:456216"/>
        <dbReference type="EC" id="6.3.2.13"/>
    </reaction>
</comment>
<dbReference type="AlphaFoldDB" id="A0A2Z6I999"/>
<dbReference type="SUPFAM" id="SSF53623">
    <property type="entry name" value="MurD-like peptide ligases, catalytic domain"/>
    <property type="match status" value="1"/>
</dbReference>
<evidence type="ECO:0000256" key="2">
    <source>
        <dbReference type="ARBA" id="ARBA00022618"/>
    </source>
</evidence>
<keyword evidence="3 7" id="KW-0133">Cell shape</keyword>
<dbReference type="Gene3D" id="3.90.190.20">
    <property type="entry name" value="Mur ligase, C-terminal domain"/>
    <property type="match status" value="1"/>
</dbReference>
<dbReference type="GO" id="GO:0008360">
    <property type="term" value="P:regulation of cell shape"/>
    <property type="evidence" value="ECO:0007669"/>
    <property type="project" value="UniProtKB-KW"/>
</dbReference>
<comment type="function">
    <text evidence="7">Catalyzes the addition of meso-diaminopimelic acid to the nucleotide precursor UDP-N-acetylmuramoyl-L-alanyl-D-glutamate (UMAG) in the biosynthesis of bacterial cell-wall peptidoglycan.</text>
</comment>
<evidence type="ECO:0000313" key="13">
    <source>
        <dbReference type="Proteomes" id="UP000271003"/>
    </source>
</evidence>
<keyword evidence="7" id="KW-0067">ATP-binding</keyword>
<dbReference type="GO" id="GO:0000287">
    <property type="term" value="F:magnesium ion binding"/>
    <property type="evidence" value="ECO:0007669"/>
    <property type="project" value="UniProtKB-UniRule"/>
</dbReference>
<dbReference type="OrthoDB" id="9800958at2"/>
<dbReference type="PANTHER" id="PTHR23135:SF4">
    <property type="entry name" value="UDP-N-ACETYLMURAMOYL-L-ALANYL-D-GLUTAMATE--2,6-DIAMINOPIMELATE LIGASE MURE HOMOLOG, CHLOROPLASTIC"/>
    <property type="match status" value="1"/>
</dbReference>
<evidence type="ECO:0000256" key="8">
    <source>
        <dbReference type="RuleBase" id="RU004135"/>
    </source>
</evidence>
<dbReference type="GO" id="GO:0005524">
    <property type="term" value="F:ATP binding"/>
    <property type="evidence" value="ECO:0007669"/>
    <property type="project" value="UniProtKB-UniRule"/>
</dbReference>
<dbReference type="InterPro" id="IPR036565">
    <property type="entry name" value="Mur-like_cat_sf"/>
</dbReference>
<comment type="cofactor">
    <cofactor evidence="7">
        <name>Mg(2+)</name>
        <dbReference type="ChEBI" id="CHEBI:18420"/>
    </cofactor>
</comment>
<dbReference type="NCBIfam" id="NF001124">
    <property type="entry name" value="PRK00139.1-2"/>
    <property type="match status" value="1"/>
</dbReference>
<dbReference type="HAMAP" id="MF_00208">
    <property type="entry name" value="MurE"/>
    <property type="match status" value="1"/>
</dbReference>
<feature type="binding site" evidence="7">
    <location>
        <position position="469"/>
    </location>
    <ligand>
        <name>meso-2,6-diaminopimelate</name>
        <dbReference type="ChEBI" id="CHEBI:57791"/>
    </ligand>
</feature>
<feature type="modified residue" description="N6-carboxylysine" evidence="7">
    <location>
        <position position="226"/>
    </location>
</feature>
<evidence type="ECO:0000256" key="1">
    <source>
        <dbReference type="ARBA" id="ARBA00005898"/>
    </source>
</evidence>
<dbReference type="InterPro" id="IPR013221">
    <property type="entry name" value="Mur_ligase_cen"/>
</dbReference>
<dbReference type="GO" id="GO:0008765">
    <property type="term" value="F:UDP-N-acetylmuramoylalanyl-D-glutamate-2,6-diaminopimelate ligase activity"/>
    <property type="evidence" value="ECO:0007669"/>
    <property type="project" value="UniProtKB-UniRule"/>
</dbReference>
<dbReference type="UniPathway" id="UPA00219"/>
<feature type="domain" description="Mur ligase N-terminal catalytic" evidence="9">
    <location>
        <begin position="22"/>
        <end position="102"/>
    </location>
</feature>
<dbReference type="InterPro" id="IPR035911">
    <property type="entry name" value="MurE/MurF_N"/>
</dbReference>
<accession>A0A2Z6I999</accession>
<keyword evidence="4 7" id="KW-0573">Peptidoglycan synthesis</keyword>
<feature type="binding site" evidence="7">
    <location>
        <begin position="421"/>
        <end position="424"/>
    </location>
    <ligand>
        <name>meso-2,6-diaminopimelate</name>
        <dbReference type="ChEBI" id="CHEBI:57791"/>
    </ligand>
</feature>
<feature type="short sequence motif" description="Meso-diaminopimelate recognition motif" evidence="7">
    <location>
        <begin position="421"/>
        <end position="424"/>
    </location>
</feature>
<dbReference type="GO" id="GO:0051301">
    <property type="term" value="P:cell division"/>
    <property type="evidence" value="ECO:0007669"/>
    <property type="project" value="UniProtKB-KW"/>
</dbReference>
<reference evidence="12 13" key="1">
    <citation type="journal article" date="2018" name="Int. J. Syst. Evol. Microbiol.">
        <title>Mesosutterella multiformis gen. nov., sp. nov., a member of the family Sutterellaceae and Sutterella megalosphaeroides sp. nov., isolated from human faeces.</title>
        <authorList>
            <person name="Sakamoto M."/>
            <person name="Ikeyama N."/>
            <person name="Kunihiro T."/>
            <person name="Iino T."/>
            <person name="Yuki M."/>
            <person name="Ohkuma M."/>
        </authorList>
    </citation>
    <scope>NUCLEOTIDE SEQUENCE [LARGE SCALE GENOMIC DNA]</scope>
    <source>
        <strain evidence="12 13">6FBBBH3</strain>
    </source>
</reference>
<protein>
    <recommendedName>
        <fullName evidence="7">UDP-N-acetylmuramoyl-L-alanyl-D-glutamate--2,6-diaminopimelate ligase</fullName>
        <ecNumber evidence="7">6.3.2.13</ecNumber>
    </recommendedName>
    <alternativeName>
        <fullName evidence="7">Meso-A2pm-adding enzyme</fullName>
    </alternativeName>
    <alternativeName>
        <fullName evidence="7">Meso-diaminopimelate-adding enzyme</fullName>
    </alternativeName>
    <alternativeName>
        <fullName evidence="7">UDP-MurNAc-L-Ala-D-Glu:meso-diaminopimelate ligase</fullName>
    </alternativeName>
    <alternativeName>
        <fullName evidence="7">UDP-MurNAc-tripeptide synthetase</fullName>
    </alternativeName>
    <alternativeName>
        <fullName evidence="7">UDP-N-acetylmuramyl-tripeptide synthetase</fullName>
    </alternativeName>
</protein>
<keyword evidence="7" id="KW-0547">Nucleotide-binding</keyword>
<evidence type="ECO:0000256" key="7">
    <source>
        <dbReference type="HAMAP-Rule" id="MF_00208"/>
    </source>
</evidence>